<dbReference type="PANTHER" id="PTHR47959">
    <property type="entry name" value="ATP-DEPENDENT RNA HELICASE RHLE-RELATED"/>
    <property type="match status" value="1"/>
</dbReference>
<dbReference type="InterPro" id="IPR011545">
    <property type="entry name" value="DEAD/DEAH_box_helicase_dom"/>
</dbReference>
<evidence type="ECO:0000256" key="2">
    <source>
        <dbReference type="ARBA" id="ARBA00022741"/>
    </source>
</evidence>
<keyword evidence="3" id="KW-0378">Hydrolase</keyword>
<evidence type="ECO:0000256" key="5">
    <source>
        <dbReference type="ARBA" id="ARBA00022840"/>
    </source>
</evidence>
<dbReference type="SMART" id="SM00487">
    <property type="entry name" value="DEXDc"/>
    <property type="match status" value="1"/>
</dbReference>
<feature type="short sequence motif" description="Q motif" evidence="9">
    <location>
        <begin position="124"/>
        <end position="152"/>
    </location>
</feature>
<evidence type="ECO:0000256" key="1">
    <source>
        <dbReference type="ARBA" id="ARBA00012552"/>
    </source>
</evidence>
<feature type="domain" description="Helicase ATP-binding" evidence="11">
    <location>
        <begin position="155"/>
        <end position="311"/>
    </location>
</feature>
<keyword evidence="4 15" id="KW-0347">Helicase</keyword>
<dbReference type="Proteomes" id="UP000079169">
    <property type="component" value="Unplaced"/>
</dbReference>
<feature type="compositionally biased region" description="Acidic residues" evidence="10">
    <location>
        <begin position="54"/>
        <end position="63"/>
    </location>
</feature>
<feature type="region of interest" description="Disordered" evidence="10">
    <location>
        <begin position="27"/>
        <end position="84"/>
    </location>
</feature>
<organism evidence="14 15">
    <name type="scientific">Diaphorina citri</name>
    <name type="common">Asian citrus psyllid</name>
    <dbReference type="NCBI Taxonomy" id="121845"/>
    <lineage>
        <taxon>Eukaryota</taxon>
        <taxon>Metazoa</taxon>
        <taxon>Ecdysozoa</taxon>
        <taxon>Arthropoda</taxon>
        <taxon>Hexapoda</taxon>
        <taxon>Insecta</taxon>
        <taxon>Pterygota</taxon>
        <taxon>Neoptera</taxon>
        <taxon>Paraneoptera</taxon>
        <taxon>Hemiptera</taxon>
        <taxon>Sternorrhyncha</taxon>
        <taxon>Psylloidea</taxon>
        <taxon>Psyllidae</taxon>
        <taxon>Diaphorininae</taxon>
        <taxon>Diaphorina</taxon>
    </lineage>
</organism>
<keyword evidence="6" id="KW-0694">RNA-binding</keyword>
<feature type="non-terminal residue" evidence="15">
    <location>
        <position position="348"/>
    </location>
</feature>
<protein>
    <recommendedName>
        <fullName evidence="1">RNA helicase</fullName>
        <ecNumber evidence="1">3.6.4.13</ecNumber>
    </recommendedName>
</protein>
<evidence type="ECO:0000256" key="10">
    <source>
        <dbReference type="SAM" id="MobiDB-lite"/>
    </source>
</evidence>
<evidence type="ECO:0000256" key="8">
    <source>
        <dbReference type="ARBA" id="ARBA00047984"/>
    </source>
</evidence>
<dbReference type="Pfam" id="PF00271">
    <property type="entry name" value="Helicase_C"/>
    <property type="match status" value="1"/>
</dbReference>
<dbReference type="GO" id="GO:0005829">
    <property type="term" value="C:cytosol"/>
    <property type="evidence" value="ECO:0007669"/>
    <property type="project" value="TreeGrafter"/>
</dbReference>
<dbReference type="GO" id="GO:0003723">
    <property type="term" value="F:RNA binding"/>
    <property type="evidence" value="ECO:0007669"/>
    <property type="project" value="UniProtKB-KW"/>
</dbReference>
<dbReference type="AlphaFoldDB" id="A0A1S3CY72"/>
<dbReference type="PANTHER" id="PTHR47959:SF15">
    <property type="entry name" value="RNA HELICASE"/>
    <property type="match status" value="1"/>
</dbReference>
<dbReference type="SUPFAM" id="SSF52540">
    <property type="entry name" value="P-loop containing nucleoside triphosphate hydrolases"/>
    <property type="match status" value="1"/>
</dbReference>
<dbReference type="GO" id="GO:0003724">
    <property type="term" value="F:RNA helicase activity"/>
    <property type="evidence" value="ECO:0007669"/>
    <property type="project" value="UniProtKB-EC"/>
</dbReference>
<dbReference type="InterPro" id="IPR027417">
    <property type="entry name" value="P-loop_NTPase"/>
</dbReference>
<dbReference type="PROSITE" id="PS51194">
    <property type="entry name" value="HELICASE_CTER"/>
    <property type="match status" value="1"/>
</dbReference>
<dbReference type="EC" id="3.6.4.13" evidence="1"/>
<sequence length="348" mass="39397">MDAQDIFRKLSVGCSFKRKRPEFIPGFVKSDPEKPAFHVNDPSQLKKQIKSEEEVKEEVESENEEKPEMQDAEEIQPAKKKKKKEFSEEKKKLLEEEQINHLRKLHRITVKGKNVVKPIESFAELSSDYKVSDKLVTNIEKAGYTTPTPIQMQTIPAMLQGRQIFACAPTGSGKTAAFLIPIIHSLRGPKNLGFRAVIVCPTRELAKQTYNETVRLSEGLGLRAHVIGKIQQAAEKFGPRSAQKFDVLITTPNKLVYLLQMDPPALNLAKQFLRDNVVRSFRTGRIWILITTELLGRGIDFRTVRLVVNYDFPSSAISYIHRIGRAGRGGREGKAVTFFTKQDAPLLR</sequence>
<keyword evidence="5" id="KW-0067">ATP-binding</keyword>
<dbReference type="KEGG" id="dci:103507560"/>
<evidence type="ECO:0000256" key="3">
    <source>
        <dbReference type="ARBA" id="ARBA00022801"/>
    </source>
</evidence>
<comment type="catalytic activity">
    <reaction evidence="8">
        <text>ATP + H2O = ADP + phosphate + H(+)</text>
        <dbReference type="Rhea" id="RHEA:13065"/>
        <dbReference type="ChEBI" id="CHEBI:15377"/>
        <dbReference type="ChEBI" id="CHEBI:15378"/>
        <dbReference type="ChEBI" id="CHEBI:30616"/>
        <dbReference type="ChEBI" id="CHEBI:43474"/>
        <dbReference type="ChEBI" id="CHEBI:456216"/>
        <dbReference type="EC" id="3.6.4.13"/>
    </reaction>
</comment>
<keyword evidence="2" id="KW-0547">Nucleotide-binding</keyword>
<dbReference type="SMART" id="SM00490">
    <property type="entry name" value="HELICc"/>
    <property type="match status" value="1"/>
</dbReference>
<dbReference type="Pfam" id="PF00270">
    <property type="entry name" value="DEAD"/>
    <property type="match status" value="1"/>
</dbReference>
<name>A0A1S3CY72_DIACI</name>
<dbReference type="GO" id="GO:0005524">
    <property type="term" value="F:ATP binding"/>
    <property type="evidence" value="ECO:0007669"/>
    <property type="project" value="UniProtKB-KW"/>
</dbReference>
<evidence type="ECO:0000256" key="6">
    <source>
        <dbReference type="ARBA" id="ARBA00022884"/>
    </source>
</evidence>
<evidence type="ECO:0000256" key="9">
    <source>
        <dbReference type="PROSITE-ProRule" id="PRU00552"/>
    </source>
</evidence>
<dbReference type="InterPro" id="IPR014014">
    <property type="entry name" value="RNA_helicase_DEAD_Q_motif"/>
</dbReference>
<comment type="similarity">
    <text evidence="7">Belongs to the DEAD box helicase family. DDX52/ROK1 subfamily.</text>
</comment>
<evidence type="ECO:0000313" key="15">
    <source>
        <dbReference type="RefSeq" id="XP_008470271.2"/>
    </source>
</evidence>
<accession>A0A1S3CY72</accession>
<dbReference type="InterPro" id="IPR014001">
    <property type="entry name" value="Helicase_ATP-bd"/>
</dbReference>
<proteinExistence type="inferred from homology"/>
<keyword evidence="14" id="KW-1185">Reference proteome</keyword>
<evidence type="ECO:0000313" key="14">
    <source>
        <dbReference type="Proteomes" id="UP000079169"/>
    </source>
</evidence>
<dbReference type="Gene3D" id="3.40.50.300">
    <property type="entry name" value="P-loop containing nucleotide triphosphate hydrolases"/>
    <property type="match status" value="2"/>
</dbReference>
<dbReference type="InterPro" id="IPR050079">
    <property type="entry name" value="DEAD_box_RNA_helicase"/>
</dbReference>
<evidence type="ECO:0000259" key="11">
    <source>
        <dbReference type="PROSITE" id="PS51192"/>
    </source>
</evidence>
<dbReference type="GO" id="GO:0016787">
    <property type="term" value="F:hydrolase activity"/>
    <property type="evidence" value="ECO:0007669"/>
    <property type="project" value="UniProtKB-KW"/>
</dbReference>
<dbReference type="OMA" id="EEKPEMQ"/>
<dbReference type="GeneID" id="103507560"/>
<reference evidence="15" key="1">
    <citation type="submission" date="2025-08" db="UniProtKB">
        <authorList>
            <consortium name="RefSeq"/>
        </authorList>
    </citation>
    <scope>IDENTIFICATION</scope>
</reference>
<evidence type="ECO:0000259" key="12">
    <source>
        <dbReference type="PROSITE" id="PS51194"/>
    </source>
</evidence>
<evidence type="ECO:0000259" key="13">
    <source>
        <dbReference type="PROSITE" id="PS51195"/>
    </source>
</evidence>
<dbReference type="InterPro" id="IPR001650">
    <property type="entry name" value="Helicase_C-like"/>
</dbReference>
<dbReference type="PROSITE" id="PS51192">
    <property type="entry name" value="HELICASE_ATP_BIND_1"/>
    <property type="match status" value="1"/>
</dbReference>
<evidence type="ECO:0000256" key="7">
    <source>
        <dbReference type="ARBA" id="ARBA00024355"/>
    </source>
</evidence>
<dbReference type="PaxDb" id="121845-A0A1S3CY72"/>
<feature type="domain" description="Helicase C-terminal" evidence="12">
    <location>
        <begin position="178"/>
        <end position="348"/>
    </location>
</feature>
<dbReference type="RefSeq" id="XP_008470271.2">
    <property type="nucleotide sequence ID" value="XM_008472049.3"/>
</dbReference>
<gene>
    <name evidence="15" type="primary">LOC103507560</name>
</gene>
<dbReference type="PROSITE" id="PS51195">
    <property type="entry name" value="Q_MOTIF"/>
    <property type="match status" value="1"/>
</dbReference>
<evidence type="ECO:0000256" key="4">
    <source>
        <dbReference type="ARBA" id="ARBA00022806"/>
    </source>
</evidence>
<feature type="domain" description="DEAD-box RNA helicase Q" evidence="13">
    <location>
        <begin position="124"/>
        <end position="152"/>
    </location>
</feature>
<dbReference type="STRING" id="121845.A0A1S3CY72"/>